<dbReference type="Proteomes" id="UP000599578">
    <property type="component" value="Unassembled WGS sequence"/>
</dbReference>
<name>A0A918DZC0_9GAMM</name>
<dbReference type="EMBL" id="BMLT01000032">
    <property type="protein sequence ID" value="GGO89569.1"/>
    <property type="molecule type" value="Genomic_DNA"/>
</dbReference>
<evidence type="ECO:0000313" key="2">
    <source>
        <dbReference type="Proteomes" id="UP000599578"/>
    </source>
</evidence>
<gene>
    <name evidence="1" type="ORF">GCM10011348_47590</name>
</gene>
<proteinExistence type="predicted"/>
<comment type="caution">
    <text evidence="1">The sequence shown here is derived from an EMBL/GenBank/DDBJ whole genome shotgun (WGS) entry which is preliminary data.</text>
</comment>
<accession>A0A918DZC0</accession>
<reference evidence="1 2" key="1">
    <citation type="journal article" date="2014" name="Int. J. Syst. Evol. Microbiol.">
        <title>Complete genome sequence of Corynebacterium casei LMG S-19264T (=DSM 44701T), isolated from a smear-ripened cheese.</title>
        <authorList>
            <consortium name="US DOE Joint Genome Institute (JGI-PGF)"/>
            <person name="Walter F."/>
            <person name="Albersmeier A."/>
            <person name="Kalinowski J."/>
            <person name="Ruckert C."/>
        </authorList>
    </citation>
    <scope>NUCLEOTIDE SEQUENCE [LARGE SCALE GENOMIC DNA]</scope>
    <source>
        <strain evidence="1 2">CGMCC 1.7286</strain>
    </source>
</reference>
<protein>
    <submittedName>
        <fullName evidence="1">Uncharacterized protein</fullName>
    </submittedName>
</protein>
<keyword evidence="2" id="KW-1185">Reference proteome</keyword>
<evidence type="ECO:0000313" key="1">
    <source>
        <dbReference type="EMBL" id="GGO89569.1"/>
    </source>
</evidence>
<sequence length="74" mass="8691">MGKSHSQTLAGEAWSIMTKLFGVYKPMSKISFNNKKRLNPLLTRNKALIQKLSYFYIVSRQEETRFKKAKKSHR</sequence>
<organism evidence="1 2">
    <name type="scientific">Marinobacterium nitratireducens</name>
    <dbReference type="NCBI Taxonomy" id="518897"/>
    <lineage>
        <taxon>Bacteria</taxon>
        <taxon>Pseudomonadati</taxon>
        <taxon>Pseudomonadota</taxon>
        <taxon>Gammaproteobacteria</taxon>
        <taxon>Oceanospirillales</taxon>
        <taxon>Oceanospirillaceae</taxon>
        <taxon>Marinobacterium</taxon>
    </lineage>
</organism>
<dbReference type="AlphaFoldDB" id="A0A918DZC0"/>